<dbReference type="AlphaFoldDB" id="A0A1G9XFQ9"/>
<feature type="transmembrane region" description="Helical" evidence="1">
    <location>
        <begin position="88"/>
        <end position="108"/>
    </location>
</feature>
<evidence type="ECO:0000256" key="1">
    <source>
        <dbReference type="SAM" id="Phobius"/>
    </source>
</evidence>
<keyword evidence="1" id="KW-0812">Transmembrane</keyword>
<reference evidence="3" key="1">
    <citation type="submission" date="2016-10" db="EMBL/GenBank/DDBJ databases">
        <authorList>
            <person name="Varghese N."/>
            <person name="Submissions S."/>
        </authorList>
    </citation>
    <scope>NUCLEOTIDE SEQUENCE [LARGE SCALE GENOMIC DNA]</scope>
    <source>
        <strain evidence="3">DSM 45419</strain>
    </source>
</reference>
<proteinExistence type="predicted"/>
<sequence>MAKRTPLGTIGKGRRGISVAGWALRGAAAGAAGSTALNAVTYLDMTVRGRPTSSTPERTVEKLAEKAHVPIPGEGDTRQNRIQGLGPITGLVAGVGVGVVVGLVRAAGYRSQPLVGTLLTTLGVLVAANGPMTVLGITDPRTWSAIDWASDIVPHLAYGAVVKTTMDAFDRL</sequence>
<keyword evidence="1" id="KW-0472">Membrane</keyword>
<gene>
    <name evidence="2" type="ORF">SAMN05660642_03692</name>
</gene>
<dbReference type="EMBL" id="FNHE01000010">
    <property type="protein sequence ID" value="SDM95568.1"/>
    <property type="molecule type" value="Genomic_DNA"/>
</dbReference>
<dbReference type="STRING" id="1137991.SAMN05660642_03692"/>
<evidence type="ECO:0000313" key="2">
    <source>
        <dbReference type="EMBL" id="SDM95568.1"/>
    </source>
</evidence>
<evidence type="ECO:0008006" key="4">
    <source>
        <dbReference type="Google" id="ProtNLM"/>
    </source>
</evidence>
<dbReference type="Proteomes" id="UP000198680">
    <property type="component" value="Unassembled WGS sequence"/>
</dbReference>
<feature type="transmembrane region" description="Helical" evidence="1">
    <location>
        <begin position="114"/>
        <end position="137"/>
    </location>
</feature>
<protein>
    <recommendedName>
        <fullName evidence="4">DUF1440 domain-containing protein</fullName>
    </recommendedName>
</protein>
<keyword evidence="1" id="KW-1133">Transmembrane helix</keyword>
<accession>A0A1G9XFQ9</accession>
<organism evidence="2 3">
    <name type="scientific">Geodermatophilus siccatus</name>
    <dbReference type="NCBI Taxonomy" id="1137991"/>
    <lineage>
        <taxon>Bacteria</taxon>
        <taxon>Bacillati</taxon>
        <taxon>Actinomycetota</taxon>
        <taxon>Actinomycetes</taxon>
        <taxon>Geodermatophilales</taxon>
        <taxon>Geodermatophilaceae</taxon>
        <taxon>Geodermatophilus</taxon>
    </lineage>
</organism>
<keyword evidence="3" id="KW-1185">Reference proteome</keyword>
<dbReference type="OrthoDB" id="4569917at2"/>
<evidence type="ECO:0000313" key="3">
    <source>
        <dbReference type="Proteomes" id="UP000198680"/>
    </source>
</evidence>
<dbReference type="RefSeq" id="WP_091221715.1">
    <property type="nucleotide sequence ID" value="NZ_FNHE01000010.1"/>
</dbReference>
<name>A0A1G9XFQ9_9ACTN</name>